<dbReference type="Pfam" id="PF00929">
    <property type="entry name" value="RNase_T"/>
    <property type="match status" value="1"/>
</dbReference>
<feature type="compositionally biased region" description="Acidic residues" evidence="10">
    <location>
        <begin position="485"/>
        <end position="494"/>
    </location>
</feature>
<dbReference type="InterPro" id="IPR013520">
    <property type="entry name" value="Ribonucl_H"/>
</dbReference>
<keyword evidence="7 9" id="KW-0378">Hydrolase</keyword>
<dbReference type="GO" id="GO:0006397">
    <property type="term" value="P:mRNA processing"/>
    <property type="evidence" value="ECO:0007669"/>
    <property type="project" value="UniProtKB-KW"/>
</dbReference>
<keyword evidence="4 9" id="KW-0507">mRNA processing</keyword>
<feature type="binding site" evidence="9">
    <location>
        <position position="1015"/>
    </location>
    <ligand>
        <name>a divalent metal cation</name>
        <dbReference type="ChEBI" id="CHEBI:60240"/>
        <note>catalytic</note>
    </ligand>
</feature>
<dbReference type="InterPro" id="IPR028889">
    <property type="entry name" value="USP"/>
</dbReference>
<dbReference type="GO" id="GO:0004535">
    <property type="term" value="F:poly(A)-specific ribonuclease activity"/>
    <property type="evidence" value="ECO:0007669"/>
    <property type="project" value="UniProtKB-UniRule"/>
</dbReference>
<comment type="caution">
    <text evidence="9">Lacks conserved residue(s) required for the propagation of feature annotation.</text>
</comment>
<name>A0A9P6NUI8_9BASI</name>
<dbReference type="InterPro" id="IPR030843">
    <property type="entry name" value="PAN2"/>
</dbReference>
<evidence type="ECO:0000256" key="6">
    <source>
        <dbReference type="ARBA" id="ARBA00022723"/>
    </source>
</evidence>
<dbReference type="CDD" id="cd06143">
    <property type="entry name" value="PAN2_exo"/>
    <property type="match status" value="1"/>
</dbReference>
<comment type="domain">
    <text evidence="9">Contains a pseudo-UCH domain. This ubiquitin C-terminal hydrolase (UCH)-like or ubiquitin specific protease (USP)-like domain is predicted to be catalytically inactive because it lacks the active site catalytic triad characteristic of thiol proteases, with residues at the equivalent structural positions that are incompatible with catalysis, and it cannot bind ubiquitin. It functions as a structural scaffold for intra- and intermolecular interactions in the complex.</text>
</comment>
<dbReference type="PANTHER" id="PTHR15728">
    <property type="entry name" value="DEADENYLATION COMPLEX CATALYTIC SUBUNIT PAN2"/>
    <property type="match status" value="1"/>
</dbReference>
<evidence type="ECO:0000313" key="13">
    <source>
        <dbReference type="Proteomes" id="UP000886653"/>
    </source>
</evidence>
<keyword evidence="3" id="KW-0853">WD repeat</keyword>
<dbReference type="InterPro" id="IPR012337">
    <property type="entry name" value="RNaseH-like_sf"/>
</dbReference>
<feature type="binding site" evidence="9">
    <location>
        <position position="907"/>
    </location>
    <ligand>
        <name>a divalent metal cation</name>
        <dbReference type="ChEBI" id="CHEBI:60240"/>
        <note>catalytic</note>
    </ligand>
</feature>
<feature type="binding site" evidence="9">
    <location>
        <position position="905"/>
    </location>
    <ligand>
        <name>a divalent metal cation</name>
        <dbReference type="ChEBI" id="CHEBI:60240"/>
        <note>catalytic</note>
    </ligand>
</feature>
<dbReference type="InterPro" id="IPR036322">
    <property type="entry name" value="WD40_repeat_dom_sf"/>
</dbReference>
<dbReference type="Pfam" id="PF13423">
    <property type="entry name" value="UCH_1"/>
    <property type="match status" value="1"/>
</dbReference>
<keyword evidence="6 9" id="KW-0479">Metal-binding</keyword>
<evidence type="ECO:0000256" key="1">
    <source>
        <dbReference type="ARBA" id="ARBA00004496"/>
    </source>
</evidence>
<comment type="domain">
    <text evidence="9">The linker, or PAN3 interaction domain (PID), between the WD40 repeats and the pseudo-UCH domain mediates interaction with PAN3.</text>
</comment>
<comment type="caution">
    <text evidence="12">The sequence shown here is derived from an EMBL/GenBank/DDBJ whole genome shotgun (WGS) entry which is preliminary data.</text>
</comment>
<evidence type="ECO:0000256" key="7">
    <source>
        <dbReference type="ARBA" id="ARBA00022801"/>
    </source>
</evidence>
<dbReference type="InterPro" id="IPR048841">
    <property type="entry name" value="PAN2_N"/>
</dbReference>
<feature type="domain" description="USP" evidence="11">
    <location>
        <begin position="527"/>
        <end position="846"/>
    </location>
</feature>
<dbReference type="Proteomes" id="UP000886653">
    <property type="component" value="Unassembled WGS sequence"/>
</dbReference>
<reference evidence="12" key="1">
    <citation type="submission" date="2013-11" db="EMBL/GenBank/DDBJ databases">
        <title>Genome sequence of the fusiform rust pathogen reveals effectors for host alternation and coevolution with pine.</title>
        <authorList>
            <consortium name="DOE Joint Genome Institute"/>
            <person name="Smith K."/>
            <person name="Pendleton A."/>
            <person name="Kubisiak T."/>
            <person name="Anderson C."/>
            <person name="Salamov A."/>
            <person name="Aerts A."/>
            <person name="Riley R."/>
            <person name="Clum A."/>
            <person name="Lindquist E."/>
            <person name="Ence D."/>
            <person name="Campbell M."/>
            <person name="Kronenberg Z."/>
            <person name="Feau N."/>
            <person name="Dhillon B."/>
            <person name="Hamelin R."/>
            <person name="Burleigh J."/>
            <person name="Smith J."/>
            <person name="Yandell M."/>
            <person name="Nelson C."/>
            <person name="Grigoriev I."/>
            <person name="Davis J."/>
        </authorList>
    </citation>
    <scope>NUCLEOTIDE SEQUENCE</scope>
    <source>
        <strain evidence="12">G11</strain>
    </source>
</reference>
<dbReference type="GO" id="GO:0031251">
    <property type="term" value="C:PAN complex"/>
    <property type="evidence" value="ECO:0007669"/>
    <property type="project" value="UniProtKB-UniRule"/>
</dbReference>
<dbReference type="Gene3D" id="3.90.70.10">
    <property type="entry name" value="Cysteine proteinases"/>
    <property type="match status" value="1"/>
</dbReference>
<dbReference type="Pfam" id="PF20770">
    <property type="entry name" value="PAN2_N"/>
    <property type="match status" value="1"/>
</dbReference>
<comment type="subunit">
    <text evidence="9">Forms a heterotrimer with an asymmetric homodimer of the regulatory subunit PAN3 to form the poly(A)-nuclease (PAN) deadenylation complex.</text>
</comment>
<dbReference type="SUPFAM" id="SSF54001">
    <property type="entry name" value="Cysteine proteinases"/>
    <property type="match status" value="1"/>
</dbReference>
<comment type="cofactor">
    <cofactor evidence="9">
        <name>a divalent metal cation</name>
        <dbReference type="ChEBI" id="CHEBI:60240"/>
    </cofactor>
    <text evidence="9">Binds 2 metal cations per subunit in the catalytic exonuclease domain.</text>
</comment>
<dbReference type="GO" id="GO:0003676">
    <property type="term" value="F:nucleic acid binding"/>
    <property type="evidence" value="ECO:0007669"/>
    <property type="project" value="InterPro"/>
</dbReference>
<dbReference type="PANTHER" id="PTHR15728:SF0">
    <property type="entry name" value="PAN2-PAN3 DEADENYLATION COMPLEX CATALYTIC SUBUNIT PAN2"/>
    <property type="match status" value="1"/>
</dbReference>
<gene>
    <name evidence="9" type="primary">PAN2</name>
    <name evidence="12" type="ORF">CROQUDRAFT_38040</name>
</gene>
<protein>
    <recommendedName>
        <fullName evidence="9">PAN2-PAN3 deadenylation complex catalytic subunit PAN2</fullName>
        <ecNumber evidence="9">3.1.13.4</ecNumber>
    </recommendedName>
    <alternativeName>
        <fullName evidence="9">PAB1P-dependent poly(A)-specific ribonuclease</fullName>
    </alternativeName>
    <alternativeName>
        <fullName evidence="9">Poly(A)-nuclease deadenylation complex subunit 2</fullName>
        <shortName evidence="9">PAN deadenylation complex subunit 2</shortName>
    </alternativeName>
</protein>
<evidence type="ECO:0000256" key="10">
    <source>
        <dbReference type="SAM" id="MobiDB-lite"/>
    </source>
</evidence>
<evidence type="ECO:0000256" key="8">
    <source>
        <dbReference type="ARBA" id="ARBA00022839"/>
    </source>
</evidence>
<dbReference type="InterPro" id="IPR036397">
    <property type="entry name" value="RNaseH_sf"/>
</dbReference>
<dbReference type="PROSITE" id="PS50235">
    <property type="entry name" value="USP_3"/>
    <property type="match status" value="1"/>
</dbReference>
<accession>A0A9P6NUI8</accession>
<dbReference type="HAMAP" id="MF_03182">
    <property type="entry name" value="PAN2"/>
    <property type="match status" value="1"/>
</dbReference>
<comment type="similarity">
    <text evidence="9">Belongs to the peptidase C19 family. PAN2 subfamily.</text>
</comment>
<evidence type="ECO:0000256" key="2">
    <source>
        <dbReference type="ARBA" id="ARBA00022490"/>
    </source>
</evidence>
<dbReference type="SUPFAM" id="SSF50978">
    <property type="entry name" value="WD40 repeat-like"/>
    <property type="match status" value="1"/>
</dbReference>
<evidence type="ECO:0000256" key="4">
    <source>
        <dbReference type="ARBA" id="ARBA00022664"/>
    </source>
</evidence>
<proteinExistence type="inferred from homology"/>
<keyword evidence="5 9" id="KW-0540">Nuclease</keyword>
<organism evidence="12 13">
    <name type="scientific">Cronartium quercuum f. sp. fusiforme G11</name>
    <dbReference type="NCBI Taxonomy" id="708437"/>
    <lineage>
        <taxon>Eukaryota</taxon>
        <taxon>Fungi</taxon>
        <taxon>Dikarya</taxon>
        <taxon>Basidiomycota</taxon>
        <taxon>Pucciniomycotina</taxon>
        <taxon>Pucciniomycetes</taxon>
        <taxon>Pucciniales</taxon>
        <taxon>Coleosporiaceae</taxon>
        <taxon>Cronartium</taxon>
    </lineage>
</organism>
<dbReference type="AlphaFoldDB" id="A0A9P6NUI8"/>
<keyword evidence="8 9" id="KW-0269">Exonuclease</keyword>
<dbReference type="Gene3D" id="2.130.10.10">
    <property type="entry name" value="YVTN repeat-like/Quinoprotein amine dehydrogenase"/>
    <property type="match status" value="1"/>
</dbReference>
<dbReference type="GO" id="GO:0046872">
    <property type="term" value="F:metal ion binding"/>
    <property type="evidence" value="ECO:0007669"/>
    <property type="project" value="UniProtKB-KW"/>
</dbReference>
<feature type="region of interest" description="Disordered" evidence="10">
    <location>
        <begin position="475"/>
        <end position="494"/>
    </location>
</feature>
<sequence>MSSINFHSSCLWQPYSSTFLGPISDLQFDPNADLLWTRSSTSSGSGTVTSYLLADNVLRRYTSFKTPSTIRHLIASQRAILSLSHHSLQANNRRALPIWSSTQSLQDAHSIAFSSTKSTEILVAGAQPQLLLIHAANGTLIRTIDLTPPPATAFSPITHVRRSQSLVACGASSGTVTLRDPNSLKDQHSFMAHYAGLEQMETEGNYLVTCGLSLKLQGHPVRDPLVKVFDVRALRPLPPINFPSIPSLVRFHPRMSSTLFIASALGQLEILDILNPLSSVSFQQLDCSNYLTDLAIASSGEALAYADSDGLVHLWTTAAEADQPRAALKWSRQSQPLELPDDPPEPLPALFDWQNEATPLSSIGMPYYATELASVLPIQHYITPYSPLFQPRPPIEPELLLAVHQRHQASYNYPLEQVTYLPHPKKTKRYQASLPFSATSAHAFSNRIGAHPGLGRRRLSIPLFRSEKDKDKDLKKSISKSLDGSEGEERIEDSEEMPKWYRQVEIKYSKFGIEDFDFGFYNSTKYSGLETHIVNSYTNALLQVLYHTPAVKSLAQSHITLNCIPPSCLLCELGFLFRSMESAAGVNCAPTNFSRAFTSNPRVLALALTDLQSNSRSYSSLIQLCHHFLLEQISEEVRGTGLNDLIESIFGTHWRTEQICSNCKFISSRSSLVKAIEIIYPRGSARLSDLLVNSFSRETSAKAVCSQCGVTCQMRWRRKFERGGGSLPPVLAVHAAVSTPEQLTRWAEPGFLSPELTITITESETEPELVVSEGLGKETGTGYELGALVVQVEAADERPHLVALVKVDEDGWYLFNDFLVRKVTQEEALSFKAGWKIPAVLYYRRKEVVVDQMMEINLVPPLPTIDQSILLQDINLSERRDASKIRHVVLREDEMPRKGTLVAIDAEFVSLQQQEEVDYRSDGTRIVRRPSRMSLARVSVLRGSGARKGVPFIDDHIETSEPVTDYLTEYSGIRPGDLDRHSSGHTLVPLKTAYKKLRLLVDLGCIFIGHGLSKDLRIINIHVPPAQIIDTVDLFHIPSRQRKLSLRLLSYVVLGVDIQNSGCHDSIEDAKTALELYGFWSMLQDVGGWEDELEEIYRKGKALVR</sequence>
<dbReference type="Gene3D" id="3.30.420.10">
    <property type="entry name" value="Ribonuclease H-like superfamily/Ribonuclease H"/>
    <property type="match status" value="1"/>
</dbReference>
<comment type="subcellular location">
    <subcellularLocation>
        <location evidence="1 9">Cytoplasm</location>
    </subcellularLocation>
</comment>
<dbReference type="FunFam" id="3.30.420.10:FF:000028">
    <property type="entry name" value="PAN2-PAN3 deadenylation complex catalytic subunit PAN2"/>
    <property type="match status" value="1"/>
</dbReference>
<comment type="activity regulation">
    <text evidence="9">Positively regulated by the regulatory subunit PAN3.</text>
</comment>
<evidence type="ECO:0000313" key="12">
    <source>
        <dbReference type="EMBL" id="KAG0150617.1"/>
    </source>
</evidence>
<dbReference type="OrthoDB" id="16516at2759"/>
<evidence type="ECO:0000256" key="9">
    <source>
        <dbReference type="HAMAP-Rule" id="MF_03182"/>
    </source>
</evidence>
<dbReference type="InterPro" id="IPR028881">
    <property type="entry name" value="PAN2_UCH_dom"/>
</dbReference>
<comment type="function">
    <text evidence="9">Catalytic subunit of the poly(A)-nuclease (PAN) deadenylation complex, one of two cytoplasmic mRNA deadenylases involved in mRNA turnover. PAN specifically shortens poly(A) tails of RNA and the activity is stimulated by poly(A)-binding protein PAB1. PAN deadenylation is followed by rapid degradation of the shortened mRNA tails by the CCR4-NOT complex. Deadenylated mRNAs are then degraded by two alternative mechanisms, namely exosome-mediated 3'-5' exonucleolytic degradation, or deadenlyation-dependent mRNA decaping and subsequent 5'-3' exonucleolytic degradation by XRN1. May also be involved in post-transcriptional maturation of mRNA poly(A) tails.</text>
</comment>
<dbReference type="SMART" id="SM00479">
    <property type="entry name" value="EXOIII"/>
    <property type="match status" value="1"/>
</dbReference>
<evidence type="ECO:0000256" key="3">
    <source>
        <dbReference type="ARBA" id="ARBA00022574"/>
    </source>
</evidence>
<feature type="binding site" evidence="9">
    <location>
        <position position="1069"/>
    </location>
    <ligand>
        <name>a divalent metal cation</name>
        <dbReference type="ChEBI" id="CHEBI:60240"/>
        <note>catalytic</note>
    </ligand>
</feature>
<comment type="catalytic activity">
    <reaction evidence="9">
        <text>Exonucleolytic cleavage of poly(A) to 5'-AMP.</text>
        <dbReference type="EC" id="3.1.13.4"/>
    </reaction>
</comment>
<keyword evidence="2 9" id="KW-0963">Cytoplasm</keyword>
<dbReference type="GO" id="GO:0000289">
    <property type="term" value="P:nuclear-transcribed mRNA poly(A) tail shortening"/>
    <property type="evidence" value="ECO:0007669"/>
    <property type="project" value="UniProtKB-UniRule"/>
</dbReference>
<dbReference type="InterPro" id="IPR015943">
    <property type="entry name" value="WD40/YVTN_repeat-like_dom_sf"/>
</dbReference>
<dbReference type="InterPro" id="IPR038765">
    <property type="entry name" value="Papain-like_cys_pep_sf"/>
</dbReference>
<keyword evidence="13" id="KW-1185">Reference proteome</keyword>
<dbReference type="InterPro" id="IPR050785">
    <property type="entry name" value="PAN2-PAN3_catalytic_subunit"/>
</dbReference>
<dbReference type="SUPFAM" id="SSF53098">
    <property type="entry name" value="Ribonuclease H-like"/>
    <property type="match status" value="1"/>
</dbReference>
<dbReference type="EMBL" id="MU167218">
    <property type="protein sequence ID" value="KAG0150617.1"/>
    <property type="molecule type" value="Genomic_DNA"/>
</dbReference>
<dbReference type="GO" id="GO:0000932">
    <property type="term" value="C:P-body"/>
    <property type="evidence" value="ECO:0007669"/>
    <property type="project" value="TreeGrafter"/>
</dbReference>
<evidence type="ECO:0000259" key="11">
    <source>
        <dbReference type="PROSITE" id="PS50235"/>
    </source>
</evidence>
<dbReference type="EC" id="3.1.13.4" evidence="9"/>
<evidence type="ECO:0000256" key="5">
    <source>
        <dbReference type="ARBA" id="ARBA00022722"/>
    </source>
</evidence>